<dbReference type="AlphaFoldDB" id="H1YCA4"/>
<evidence type="ECO:0008006" key="3">
    <source>
        <dbReference type="Google" id="ProtNLM"/>
    </source>
</evidence>
<accession>H1YCA4</accession>
<evidence type="ECO:0000313" key="2">
    <source>
        <dbReference type="Proteomes" id="UP000002774"/>
    </source>
</evidence>
<dbReference type="RefSeq" id="WP_008511617.1">
    <property type="nucleotide sequence ID" value="NZ_CM001403.1"/>
</dbReference>
<protein>
    <recommendedName>
        <fullName evidence="3">DUF3606 domain-containing protein</fullName>
    </recommendedName>
</protein>
<dbReference type="OrthoDB" id="7030114at2"/>
<dbReference type="Pfam" id="PF12244">
    <property type="entry name" value="DUF3606"/>
    <property type="match status" value="1"/>
</dbReference>
<dbReference type="EMBL" id="CM001403">
    <property type="protein sequence ID" value="EHQ30095.1"/>
    <property type="molecule type" value="Genomic_DNA"/>
</dbReference>
<sequence>MDDDSNMRSLDTERINIHEYYEVEHWTKELNTNVEALKQAVATVGTSIKDIEKYLKQ</sequence>
<dbReference type="InterPro" id="IPR022037">
    <property type="entry name" value="DUF3606"/>
</dbReference>
<dbReference type="STRING" id="714943.Mucpa_6037"/>
<name>H1YCA4_9SPHI</name>
<proteinExistence type="predicted"/>
<keyword evidence="2" id="KW-1185">Reference proteome</keyword>
<evidence type="ECO:0000313" key="1">
    <source>
        <dbReference type="EMBL" id="EHQ30095.1"/>
    </source>
</evidence>
<dbReference type="HOGENOM" id="CLU_192201_1_0_10"/>
<gene>
    <name evidence="1" type="ORF">Mucpa_6037</name>
</gene>
<dbReference type="Proteomes" id="UP000002774">
    <property type="component" value="Chromosome"/>
</dbReference>
<reference evidence="1" key="1">
    <citation type="submission" date="2011-09" db="EMBL/GenBank/DDBJ databases">
        <title>The permanent draft genome of Mucilaginibacter paludis DSM 18603.</title>
        <authorList>
            <consortium name="US DOE Joint Genome Institute (JGI-PGF)"/>
            <person name="Lucas S."/>
            <person name="Han J."/>
            <person name="Lapidus A."/>
            <person name="Bruce D."/>
            <person name="Goodwin L."/>
            <person name="Pitluck S."/>
            <person name="Peters L."/>
            <person name="Kyrpides N."/>
            <person name="Mavromatis K."/>
            <person name="Ivanova N."/>
            <person name="Mikhailova N."/>
            <person name="Held B."/>
            <person name="Detter J.C."/>
            <person name="Tapia R."/>
            <person name="Han C."/>
            <person name="Land M."/>
            <person name="Hauser L."/>
            <person name="Markowitz V."/>
            <person name="Cheng J.-F."/>
            <person name="Hugenholtz P."/>
            <person name="Woyke T."/>
            <person name="Wu D."/>
            <person name="Tindall B."/>
            <person name="Brambilla E."/>
            <person name="Klenk H.-P."/>
            <person name="Eisen J.A."/>
        </authorList>
    </citation>
    <scope>NUCLEOTIDE SEQUENCE [LARGE SCALE GENOMIC DNA]</scope>
    <source>
        <strain evidence="1">DSM 18603</strain>
    </source>
</reference>
<organism evidence="1 2">
    <name type="scientific">Mucilaginibacter paludis DSM 18603</name>
    <dbReference type="NCBI Taxonomy" id="714943"/>
    <lineage>
        <taxon>Bacteria</taxon>
        <taxon>Pseudomonadati</taxon>
        <taxon>Bacteroidota</taxon>
        <taxon>Sphingobacteriia</taxon>
        <taxon>Sphingobacteriales</taxon>
        <taxon>Sphingobacteriaceae</taxon>
        <taxon>Mucilaginibacter</taxon>
    </lineage>
</organism>